<evidence type="ECO:0000313" key="1">
    <source>
        <dbReference type="EMBL" id="KAJ9580015.1"/>
    </source>
</evidence>
<feature type="non-terminal residue" evidence="1">
    <location>
        <position position="1"/>
    </location>
</feature>
<name>A0AAD8E7E6_DIPPU</name>
<proteinExistence type="predicted"/>
<dbReference type="Proteomes" id="UP001233999">
    <property type="component" value="Unassembled WGS sequence"/>
</dbReference>
<dbReference type="AlphaFoldDB" id="A0AAD8E7E6"/>
<reference evidence="1" key="1">
    <citation type="journal article" date="2023" name="IScience">
        <title>Live-bearing cockroach genome reveals convergent evolutionary mechanisms linked to viviparity in insects and beyond.</title>
        <authorList>
            <person name="Fouks B."/>
            <person name="Harrison M.C."/>
            <person name="Mikhailova A.A."/>
            <person name="Marchal E."/>
            <person name="English S."/>
            <person name="Carruthers M."/>
            <person name="Jennings E.C."/>
            <person name="Chiamaka E.L."/>
            <person name="Frigard R.A."/>
            <person name="Pippel M."/>
            <person name="Attardo G.M."/>
            <person name="Benoit J.B."/>
            <person name="Bornberg-Bauer E."/>
            <person name="Tobe S.S."/>
        </authorList>
    </citation>
    <scope>NUCLEOTIDE SEQUENCE</scope>
    <source>
        <strain evidence="1">Stay&amp;Tobe</strain>
    </source>
</reference>
<accession>A0AAD8E7E6</accession>
<organism evidence="1 2">
    <name type="scientific">Diploptera punctata</name>
    <name type="common">Pacific beetle cockroach</name>
    <dbReference type="NCBI Taxonomy" id="6984"/>
    <lineage>
        <taxon>Eukaryota</taxon>
        <taxon>Metazoa</taxon>
        <taxon>Ecdysozoa</taxon>
        <taxon>Arthropoda</taxon>
        <taxon>Hexapoda</taxon>
        <taxon>Insecta</taxon>
        <taxon>Pterygota</taxon>
        <taxon>Neoptera</taxon>
        <taxon>Polyneoptera</taxon>
        <taxon>Dictyoptera</taxon>
        <taxon>Blattodea</taxon>
        <taxon>Blaberoidea</taxon>
        <taxon>Blaberidae</taxon>
        <taxon>Diplopterinae</taxon>
        <taxon>Diploptera</taxon>
    </lineage>
</organism>
<comment type="caution">
    <text evidence="1">The sequence shown here is derived from an EMBL/GenBank/DDBJ whole genome shotgun (WGS) entry which is preliminary data.</text>
</comment>
<reference evidence="1" key="2">
    <citation type="submission" date="2023-05" db="EMBL/GenBank/DDBJ databases">
        <authorList>
            <person name="Fouks B."/>
        </authorList>
    </citation>
    <scope>NUCLEOTIDE SEQUENCE</scope>
    <source>
        <strain evidence="1">Stay&amp;Tobe</strain>
        <tissue evidence="1">Testes</tissue>
    </source>
</reference>
<evidence type="ECO:0000313" key="2">
    <source>
        <dbReference type="Proteomes" id="UP001233999"/>
    </source>
</evidence>
<dbReference type="EMBL" id="JASPKZ010008364">
    <property type="protein sequence ID" value="KAJ9580015.1"/>
    <property type="molecule type" value="Genomic_DNA"/>
</dbReference>
<protein>
    <submittedName>
        <fullName evidence="1">Uncharacterized protein</fullName>
    </submittedName>
</protein>
<feature type="non-terminal residue" evidence="1">
    <location>
        <position position="52"/>
    </location>
</feature>
<keyword evidence="2" id="KW-1185">Reference proteome</keyword>
<gene>
    <name evidence="1" type="ORF">L9F63_004308</name>
</gene>
<sequence>YYRNKYLINNIKHYIATCVYVTVHSGCCSVINTRVNSTVSCCKCKFIIHNIL</sequence>